<gene>
    <name evidence="1" type="ORF">S01H4_24683</name>
</gene>
<comment type="caution">
    <text evidence="1">The sequence shown here is derived from an EMBL/GenBank/DDBJ whole genome shotgun (WGS) entry which is preliminary data.</text>
</comment>
<reference evidence="1" key="1">
    <citation type="journal article" date="2014" name="Front. Microbiol.">
        <title>High frequency of phylogenetically diverse reductive dehalogenase-homologous genes in deep subseafloor sedimentary metagenomes.</title>
        <authorList>
            <person name="Kawai M."/>
            <person name="Futagami T."/>
            <person name="Toyoda A."/>
            <person name="Takaki Y."/>
            <person name="Nishi S."/>
            <person name="Hori S."/>
            <person name="Arai W."/>
            <person name="Tsubouchi T."/>
            <person name="Morono Y."/>
            <person name="Uchiyama I."/>
            <person name="Ito T."/>
            <person name="Fujiyama A."/>
            <person name="Inagaki F."/>
            <person name="Takami H."/>
        </authorList>
    </citation>
    <scope>NUCLEOTIDE SEQUENCE</scope>
    <source>
        <strain evidence="1">Expedition CK06-06</strain>
    </source>
</reference>
<organism evidence="1">
    <name type="scientific">marine sediment metagenome</name>
    <dbReference type="NCBI Taxonomy" id="412755"/>
    <lineage>
        <taxon>unclassified sequences</taxon>
        <taxon>metagenomes</taxon>
        <taxon>ecological metagenomes</taxon>
    </lineage>
</organism>
<dbReference type="SUPFAM" id="SSF52266">
    <property type="entry name" value="SGNH hydrolase"/>
    <property type="match status" value="1"/>
</dbReference>
<dbReference type="AlphaFoldDB" id="X1BTJ2"/>
<proteinExistence type="predicted"/>
<dbReference type="EMBL" id="BART01011631">
    <property type="protein sequence ID" value="GAG87503.1"/>
    <property type="molecule type" value="Genomic_DNA"/>
</dbReference>
<feature type="non-terminal residue" evidence="1">
    <location>
        <position position="44"/>
    </location>
</feature>
<sequence length="44" mass="5065">MIYGFILCLGDSITNGARDEYNRAYPFELSDLMTERFPGQAWVC</sequence>
<evidence type="ECO:0008006" key="2">
    <source>
        <dbReference type="Google" id="ProtNLM"/>
    </source>
</evidence>
<name>X1BTJ2_9ZZZZ</name>
<evidence type="ECO:0000313" key="1">
    <source>
        <dbReference type="EMBL" id="GAG87503.1"/>
    </source>
</evidence>
<protein>
    <recommendedName>
        <fullName evidence="2">SGNH hydrolase-type esterase domain-containing protein</fullName>
    </recommendedName>
</protein>
<accession>X1BTJ2</accession>